<dbReference type="Proteomes" id="UP001194580">
    <property type="component" value="Unassembled WGS sequence"/>
</dbReference>
<dbReference type="GO" id="GO:0031146">
    <property type="term" value="P:SCF-dependent proteasomal ubiquitin-dependent protein catabolic process"/>
    <property type="evidence" value="ECO:0007669"/>
    <property type="project" value="TreeGrafter"/>
</dbReference>
<proteinExistence type="predicted"/>
<accession>A0AAD4DLJ7</accession>
<dbReference type="PANTHER" id="PTHR13318:SF190">
    <property type="entry name" value="PARTNER OF PAIRED, ISOFORM B"/>
    <property type="match status" value="1"/>
</dbReference>
<reference evidence="2" key="1">
    <citation type="journal article" date="2020" name="Fungal Divers.">
        <title>Resolving the Mortierellaceae phylogeny through synthesis of multi-gene phylogenetics and phylogenomics.</title>
        <authorList>
            <person name="Vandepol N."/>
            <person name="Liber J."/>
            <person name="Desiro A."/>
            <person name="Na H."/>
            <person name="Kennedy M."/>
            <person name="Barry K."/>
            <person name="Grigoriev I.V."/>
            <person name="Miller A.N."/>
            <person name="O'Donnell K."/>
            <person name="Stajich J.E."/>
            <person name="Bonito G."/>
        </authorList>
    </citation>
    <scope>NUCLEOTIDE SEQUENCE</scope>
    <source>
        <strain evidence="2">NRRL 28262</strain>
    </source>
</reference>
<dbReference type="PANTHER" id="PTHR13318">
    <property type="entry name" value="PARTNER OF PAIRED, ISOFORM B-RELATED"/>
    <property type="match status" value="1"/>
</dbReference>
<dbReference type="Gene3D" id="3.80.10.10">
    <property type="entry name" value="Ribonuclease Inhibitor"/>
    <property type="match status" value="2"/>
</dbReference>
<comment type="caution">
    <text evidence="2">The sequence shown here is derived from an EMBL/GenBank/DDBJ whole genome shotgun (WGS) entry which is preliminary data.</text>
</comment>
<dbReference type="AlphaFoldDB" id="A0AAD4DLJ7"/>
<feature type="region of interest" description="Disordered" evidence="1">
    <location>
        <begin position="124"/>
        <end position="143"/>
    </location>
</feature>
<name>A0AAD4DLJ7_9FUNG</name>
<evidence type="ECO:0000313" key="3">
    <source>
        <dbReference type="Proteomes" id="UP001194580"/>
    </source>
</evidence>
<evidence type="ECO:0000256" key="1">
    <source>
        <dbReference type="SAM" id="MobiDB-lite"/>
    </source>
</evidence>
<keyword evidence="3" id="KW-1185">Reference proteome</keyword>
<sequence length="703" mass="78918">MDSASTPATKDSPSMLQILNIPELAAAITSFLDKKDISQLMQSSHGLHDIFMPLFYEHLDLTEKQSRLLTLPDSMSALSRNAGLVRSIRMRATFGIAYYDGVMAQRQQQQQQSSLEAVRSAKQPYSTSPFSSSSTTTESLQQPTIDTTALTPVPFSPFALLSKLVFVFTASLERPHRARVQAQSDNGTLVSKLCGILDFSPRLRSLSLSGIHIITEASLDHFAAALAGLTNLERLSLCLLSPDTDHDRFIITLFRHFPDMLTHLNLTLFFFSPVRGKVMEPLISPTNTHIQQQLHRQGPLRHLTYFSLVSKNSLNLDTFYSIVKSFPALTIFNIPRIESQGCFDTAAEMLVRSCPQLQDIHHSNGSHDKEGRMLSAVASRMDKDTLRSIYFSGLAEKERMLERIVERHFGSLNTIFLSICSTISAKSLQAILFHCPLLVSLEVSGDDPEKFKIPLKSIIAEPWASNKLKTLHLVIDIGDVDTLLQDKRDPTAWLLDNTRKNHLERLFRQIGKQLELEILELRVAVNEEDLPYDSGDDDDEDEYTTYKTFFFPGFLTLTDEKMGRFGFLELLVGLTNLHCLLGSLAVKHSRNGCTMGQRECGWIVEHWPKLLEASFYATKADVEAHTLLSSLQHLIKRRSTMNGNSHGYIHKHLPYKDVAFPGIIPLSDGSKGNSDPWEFVEHLAGLKKLDILKGSINLIPEDL</sequence>
<evidence type="ECO:0000313" key="2">
    <source>
        <dbReference type="EMBL" id="KAG0279728.1"/>
    </source>
</evidence>
<organism evidence="2 3">
    <name type="scientific">Linnemannia exigua</name>
    <dbReference type="NCBI Taxonomy" id="604196"/>
    <lineage>
        <taxon>Eukaryota</taxon>
        <taxon>Fungi</taxon>
        <taxon>Fungi incertae sedis</taxon>
        <taxon>Mucoromycota</taxon>
        <taxon>Mortierellomycotina</taxon>
        <taxon>Mortierellomycetes</taxon>
        <taxon>Mortierellales</taxon>
        <taxon>Mortierellaceae</taxon>
        <taxon>Linnemannia</taxon>
    </lineage>
</organism>
<dbReference type="GO" id="GO:0019005">
    <property type="term" value="C:SCF ubiquitin ligase complex"/>
    <property type="evidence" value="ECO:0007669"/>
    <property type="project" value="TreeGrafter"/>
</dbReference>
<dbReference type="EMBL" id="JAAAIL010000107">
    <property type="protein sequence ID" value="KAG0279728.1"/>
    <property type="molecule type" value="Genomic_DNA"/>
</dbReference>
<dbReference type="SUPFAM" id="SSF52047">
    <property type="entry name" value="RNI-like"/>
    <property type="match status" value="1"/>
</dbReference>
<dbReference type="InterPro" id="IPR032675">
    <property type="entry name" value="LRR_dom_sf"/>
</dbReference>
<protein>
    <recommendedName>
        <fullName evidence="4">F-box domain-containing protein</fullName>
    </recommendedName>
</protein>
<evidence type="ECO:0008006" key="4">
    <source>
        <dbReference type="Google" id="ProtNLM"/>
    </source>
</evidence>
<gene>
    <name evidence="2" type="ORF">BGZ95_000391</name>
</gene>